<evidence type="ECO:0000256" key="2">
    <source>
        <dbReference type="ARBA" id="ARBA00022764"/>
    </source>
</evidence>
<name>A0A4R3LPE0_9HYPH</name>
<evidence type="ECO:0000256" key="1">
    <source>
        <dbReference type="ARBA" id="ARBA00022729"/>
    </source>
</evidence>
<dbReference type="GO" id="GO:0015888">
    <property type="term" value="P:thiamine transport"/>
    <property type="evidence" value="ECO:0007669"/>
    <property type="project" value="TreeGrafter"/>
</dbReference>
<dbReference type="InterPro" id="IPR001188">
    <property type="entry name" value="Sperm_putr-bd"/>
</dbReference>
<protein>
    <submittedName>
        <fullName evidence="4">Putative spermidine/putrescine transport system substrate-binding protein</fullName>
    </submittedName>
</protein>
<dbReference type="EMBL" id="SMAI01000014">
    <property type="protein sequence ID" value="TCT02242.1"/>
    <property type="molecule type" value="Genomic_DNA"/>
</dbReference>
<dbReference type="GO" id="GO:0030976">
    <property type="term" value="F:thiamine pyrophosphate binding"/>
    <property type="evidence" value="ECO:0007669"/>
    <property type="project" value="TreeGrafter"/>
</dbReference>
<dbReference type="Proteomes" id="UP000294664">
    <property type="component" value="Unassembled WGS sequence"/>
</dbReference>
<keyword evidence="2" id="KW-0574">Periplasm</keyword>
<reference evidence="4 5" key="1">
    <citation type="submission" date="2019-03" db="EMBL/GenBank/DDBJ databases">
        <title>Genomic Encyclopedia of Type Strains, Phase IV (KMG-IV): sequencing the most valuable type-strain genomes for metagenomic binning, comparative biology and taxonomic classification.</title>
        <authorList>
            <person name="Goeker M."/>
        </authorList>
    </citation>
    <scope>NUCLEOTIDE SEQUENCE [LARGE SCALE GENOMIC DNA]</scope>
    <source>
        <strain evidence="4 5">DSM 9035</strain>
    </source>
</reference>
<dbReference type="RefSeq" id="WP_132034368.1">
    <property type="nucleotide sequence ID" value="NZ_SMAI01000014.1"/>
</dbReference>
<feature type="chain" id="PRO_5020857746" evidence="3">
    <location>
        <begin position="26"/>
        <end position="354"/>
    </location>
</feature>
<dbReference type="PANTHER" id="PTHR30006:SF2">
    <property type="entry name" value="ABC TRANSPORTER SUBSTRATE-BINDING PROTEIN"/>
    <property type="match status" value="1"/>
</dbReference>
<feature type="signal peptide" evidence="3">
    <location>
        <begin position="1"/>
        <end position="25"/>
    </location>
</feature>
<dbReference type="Gene3D" id="3.40.190.10">
    <property type="entry name" value="Periplasmic binding protein-like II"/>
    <property type="match status" value="2"/>
</dbReference>
<keyword evidence="5" id="KW-1185">Reference proteome</keyword>
<gene>
    <name evidence="4" type="ORF">EDC64_114103</name>
</gene>
<dbReference type="OrthoDB" id="7374867at2"/>
<dbReference type="GO" id="GO:0030288">
    <property type="term" value="C:outer membrane-bounded periplasmic space"/>
    <property type="evidence" value="ECO:0007669"/>
    <property type="project" value="TreeGrafter"/>
</dbReference>
<dbReference type="AlphaFoldDB" id="A0A4R3LPE0"/>
<sequence>MLTRFGRRAFLAATIAALGFAQGFAAPAGAQQVSMAAWGGGVGATWRESFAKQFQAETGIPVTVTDVPSPEAQIRAQKGAPQYNAAIVTFFEAANLYRDGLIESFSDKDLPIIADVPAKSRLTGPDGRLLGMPVYFMYYGIAVNTALAKPSDFASWKDLAAAKWKGQLAVTRPIYASTYDLTVLAYASGGNEKDVTGGIELFDKIAGNAMTVYSSMAQMNQLISRGEVAAGPYYSTRIWSMKREGLKDVDFVLPKEGALMLPYVLVVPKGAPDLETAKKWLNYAGTTAPQLRATAMSGYFPLNDTAKLPAAEEQMLGMPLAALKAKLIQPDWMVIAAAQRERANIVEQILAKNR</sequence>
<accession>A0A4R3LPE0</accession>
<dbReference type="GO" id="GO:0019808">
    <property type="term" value="F:polyamine binding"/>
    <property type="evidence" value="ECO:0007669"/>
    <property type="project" value="InterPro"/>
</dbReference>
<keyword evidence="1 3" id="KW-0732">Signal</keyword>
<organism evidence="4 5">
    <name type="scientific">Aquabacter spiritensis</name>
    <dbReference type="NCBI Taxonomy" id="933073"/>
    <lineage>
        <taxon>Bacteria</taxon>
        <taxon>Pseudomonadati</taxon>
        <taxon>Pseudomonadota</taxon>
        <taxon>Alphaproteobacteria</taxon>
        <taxon>Hyphomicrobiales</taxon>
        <taxon>Xanthobacteraceae</taxon>
        <taxon>Aquabacter</taxon>
    </lineage>
</organism>
<dbReference type="InterPro" id="IPR006059">
    <property type="entry name" value="SBP"/>
</dbReference>
<evidence type="ECO:0000313" key="4">
    <source>
        <dbReference type="EMBL" id="TCT02242.1"/>
    </source>
</evidence>
<dbReference type="GO" id="GO:0030975">
    <property type="term" value="F:thiamine binding"/>
    <property type="evidence" value="ECO:0007669"/>
    <property type="project" value="TreeGrafter"/>
</dbReference>
<evidence type="ECO:0000313" key="5">
    <source>
        <dbReference type="Proteomes" id="UP000294664"/>
    </source>
</evidence>
<dbReference type="Pfam" id="PF13416">
    <property type="entry name" value="SBP_bac_8"/>
    <property type="match status" value="1"/>
</dbReference>
<dbReference type="SUPFAM" id="SSF53850">
    <property type="entry name" value="Periplasmic binding protein-like II"/>
    <property type="match status" value="1"/>
</dbReference>
<dbReference type="GO" id="GO:0015846">
    <property type="term" value="P:polyamine transport"/>
    <property type="evidence" value="ECO:0007669"/>
    <property type="project" value="InterPro"/>
</dbReference>
<proteinExistence type="predicted"/>
<dbReference type="PRINTS" id="PR00909">
    <property type="entry name" value="SPERMDNBNDNG"/>
</dbReference>
<evidence type="ECO:0000256" key="3">
    <source>
        <dbReference type="SAM" id="SignalP"/>
    </source>
</evidence>
<dbReference type="PANTHER" id="PTHR30006">
    <property type="entry name" value="THIAMINE-BINDING PERIPLASMIC PROTEIN-RELATED"/>
    <property type="match status" value="1"/>
</dbReference>
<comment type="caution">
    <text evidence="4">The sequence shown here is derived from an EMBL/GenBank/DDBJ whole genome shotgun (WGS) entry which is preliminary data.</text>
</comment>